<dbReference type="InterPro" id="IPR045860">
    <property type="entry name" value="Snake_toxin-like_sf"/>
</dbReference>
<evidence type="ECO:0000313" key="6">
    <source>
        <dbReference type="Proteomes" id="UP000014500"/>
    </source>
</evidence>
<evidence type="ECO:0000256" key="1">
    <source>
        <dbReference type="ARBA" id="ARBA00022729"/>
    </source>
</evidence>
<evidence type="ECO:0000313" key="5">
    <source>
        <dbReference type="EnsemblMetazoa" id="SMAR005666-PA"/>
    </source>
</evidence>
<dbReference type="OMA" id="GNSISCY"/>
<keyword evidence="4" id="KW-0812">Transmembrane</keyword>
<dbReference type="AlphaFoldDB" id="T1IWU0"/>
<dbReference type="Proteomes" id="UP000014500">
    <property type="component" value="Unassembled WGS sequence"/>
</dbReference>
<organism evidence="5 6">
    <name type="scientific">Strigamia maritima</name>
    <name type="common">European centipede</name>
    <name type="synonym">Geophilus maritimus</name>
    <dbReference type="NCBI Taxonomy" id="126957"/>
    <lineage>
        <taxon>Eukaryota</taxon>
        <taxon>Metazoa</taxon>
        <taxon>Ecdysozoa</taxon>
        <taxon>Arthropoda</taxon>
        <taxon>Myriapoda</taxon>
        <taxon>Chilopoda</taxon>
        <taxon>Pleurostigmophora</taxon>
        <taxon>Geophilomorpha</taxon>
        <taxon>Linotaeniidae</taxon>
        <taxon>Strigamia</taxon>
    </lineage>
</organism>
<dbReference type="PhylomeDB" id="T1IWU0"/>
<evidence type="ECO:0000256" key="4">
    <source>
        <dbReference type="SAM" id="Phobius"/>
    </source>
</evidence>
<keyword evidence="4" id="KW-1133">Transmembrane helix</keyword>
<protein>
    <submittedName>
        <fullName evidence="5">Uncharacterized protein</fullName>
    </submittedName>
</protein>
<dbReference type="PANTHER" id="PTHR33562">
    <property type="entry name" value="ATILLA, ISOFORM B-RELATED-RELATED"/>
    <property type="match status" value="1"/>
</dbReference>
<reference evidence="6" key="1">
    <citation type="submission" date="2011-05" db="EMBL/GenBank/DDBJ databases">
        <authorList>
            <person name="Richards S.R."/>
            <person name="Qu J."/>
            <person name="Jiang H."/>
            <person name="Jhangiani S.N."/>
            <person name="Agravi P."/>
            <person name="Goodspeed R."/>
            <person name="Gross S."/>
            <person name="Mandapat C."/>
            <person name="Jackson L."/>
            <person name="Mathew T."/>
            <person name="Pu L."/>
            <person name="Thornton R."/>
            <person name="Saada N."/>
            <person name="Wilczek-Boney K.B."/>
            <person name="Lee S."/>
            <person name="Kovar C."/>
            <person name="Wu Y."/>
            <person name="Scherer S.E."/>
            <person name="Worley K.C."/>
            <person name="Muzny D.M."/>
            <person name="Gibbs R."/>
        </authorList>
    </citation>
    <scope>NUCLEOTIDE SEQUENCE</scope>
    <source>
        <strain evidence="6">Brora</strain>
    </source>
</reference>
<keyword evidence="4" id="KW-0472">Membrane</keyword>
<keyword evidence="1" id="KW-0732">Signal</keyword>
<dbReference type="GO" id="GO:0030431">
    <property type="term" value="P:sleep"/>
    <property type="evidence" value="ECO:0007669"/>
    <property type="project" value="InterPro"/>
</dbReference>
<dbReference type="HOGENOM" id="CLU_1528960_0_0_1"/>
<reference evidence="5" key="2">
    <citation type="submission" date="2015-02" db="UniProtKB">
        <authorList>
            <consortium name="EnsemblMetazoa"/>
        </authorList>
    </citation>
    <scope>IDENTIFICATION</scope>
</reference>
<name>T1IWU0_STRMM</name>
<dbReference type="STRING" id="126957.T1IWU0"/>
<dbReference type="SUPFAM" id="SSF57302">
    <property type="entry name" value="Snake toxin-like"/>
    <property type="match status" value="1"/>
</dbReference>
<feature type="transmembrane region" description="Helical" evidence="4">
    <location>
        <begin position="157"/>
        <end position="175"/>
    </location>
</feature>
<keyword evidence="6" id="KW-1185">Reference proteome</keyword>
<evidence type="ECO:0000256" key="3">
    <source>
        <dbReference type="ARBA" id="ARBA00025739"/>
    </source>
</evidence>
<dbReference type="EMBL" id="JH431630">
    <property type="status" value="NOT_ANNOTATED_CDS"/>
    <property type="molecule type" value="Genomic_DNA"/>
</dbReference>
<accession>T1IWU0</accession>
<feature type="transmembrane region" description="Helical" evidence="4">
    <location>
        <begin position="18"/>
        <end position="35"/>
    </location>
</feature>
<evidence type="ECO:0000256" key="2">
    <source>
        <dbReference type="ARBA" id="ARBA00023180"/>
    </source>
</evidence>
<comment type="similarity">
    <text evidence="3">Belongs to the scoloptoxin-05 family.</text>
</comment>
<dbReference type="GO" id="GO:0032222">
    <property type="term" value="P:regulation of synaptic transmission, cholinergic"/>
    <property type="evidence" value="ECO:0007669"/>
    <property type="project" value="InterPro"/>
</dbReference>
<dbReference type="InterPro" id="IPR031424">
    <property type="entry name" value="QVR-like"/>
</dbReference>
<keyword evidence="2" id="KW-0325">Glycoprotein</keyword>
<dbReference type="EnsemblMetazoa" id="SMAR005666-RA">
    <property type="protein sequence ID" value="SMAR005666-PA"/>
    <property type="gene ID" value="SMAR005666"/>
</dbReference>
<dbReference type="PANTHER" id="PTHR33562:SF2">
    <property type="entry name" value="PROTEIN QUIVER"/>
    <property type="match status" value="1"/>
</dbReference>
<dbReference type="InterPro" id="IPR050975">
    <property type="entry name" value="Sleep_regulator"/>
</dbReference>
<dbReference type="Pfam" id="PF17064">
    <property type="entry name" value="QVR"/>
    <property type="match status" value="1"/>
</dbReference>
<sequence>SDKSLACSYGAVVKKIKANIFGDIFLLFGFCYLGCRSLKMKISCKLLFVFLVSGFVLEGDAVRCYVCNSRHDPSCGDPFFPVNVPMVNCDARLFAQFTRSNMCKKETKRIGDGTYHVVRDCAMQDFNQVEGQMCMTTPSGEFNCRCFGDACNGGSRVGYLAVVSQVIVSCLVVIMG</sequence>
<proteinExistence type="inferred from homology"/>